<proteinExistence type="predicted"/>
<reference evidence="2" key="1">
    <citation type="submission" date="2022-11" db="UniProtKB">
        <authorList>
            <consortium name="WormBaseParasite"/>
        </authorList>
    </citation>
    <scope>IDENTIFICATION</scope>
</reference>
<sequence>MSIDNFGDEDFMETKLVLLQKLVDKELALAGGHGTVLYELPTSCLQDMIKEPFFPTIYKIQLIQNLRQSSIMYKKKTIYSNVPNKDPQAIFFTFPGRQYFFTCAIFQKNVENGCVSPEIQMGA</sequence>
<name>A0A915HMR7_ROMCU</name>
<keyword evidence="1" id="KW-1185">Reference proteome</keyword>
<accession>A0A915HMR7</accession>
<evidence type="ECO:0000313" key="2">
    <source>
        <dbReference type="WBParaSite" id="nRc.2.0.1.t02790-RA"/>
    </source>
</evidence>
<dbReference type="AlphaFoldDB" id="A0A915HMR7"/>
<dbReference type="WBParaSite" id="nRc.2.0.1.t02790-RA">
    <property type="protein sequence ID" value="nRc.2.0.1.t02790-RA"/>
    <property type="gene ID" value="nRc.2.0.1.g02790"/>
</dbReference>
<organism evidence="1 2">
    <name type="scientific">Romanomermis culicivorax</name>
    <name type="common">Nematode worm</name>
    <dbReference type="NCBI Taxonomy" id="13658"/>
    <lineage>
        <taxon>Eukaryota</taxon>
        <taxon>Metazoa</taxon>
        <taxon>Ecdysozoa</taxon>
        <taxon>Nematoda</taxon>
        <taxon>Enoplea</taxon>
        <taxon>Dorylaimia</taxon>
        <taxon>Mermithida</taxon>
        <taxon>Mermithoidea</taxon>
        <taxon>Mermithidae</taxon>
        <taxon>Romanomermis</taxon>
    </lineage>
</organism>
<protein>
    <submittedName>
        <fullName evidence="2">Uncharacterized protein</fullName>
    </submittedName>
</protein>
<evidence type="ECO:0000313" key="1">
    <source>
        <dbReference type="Proteomes" id="UP000887565"/>
    </source>
</evidence>
<dbReference type="Proteomes" id="UP000887565">
    <property type="component" value="Unplaced"/>
</dbReference>